<dbReference type="InterPro" id="IPR001387">
    <property type="entry name" value="Cro/C1-type_HTH"/>
</dbReference>
<gene>
    <name evidence="3" type="ORF">FG87_27140</name>
</gene>
<organism evidence="3 4">
    <name type="scientific">Nocardia vulneris</name>
    <dbReference type="NCBI Taxonomy" id="1141657"/>
    <lineage>
        <taxon>Bacteria</taxon>
        <taxon>Bacillati</taxon>
        <taxon>Actinomycetota</taxon>
        <taxon>Actinomycetes</taxon>
        <taxon>Mycobacteriales</taxon>
        <taxon>Nocardiaceae</taxon>
        <taxon>Nocardia</taxon>
    </lineage>
</organism>
<protein>
    <recommendedName>
        <fullName evidence="2">HTH cro/C1-type domain-containing protein</fullName>
    </recommendedName>
</protein>
<comment type="caution">
    <text evidence="3">The sequence shown here is derived from an EMBL/GenBank/DDBJ whole genome shotgun (WGS) entry which is preliminary data.</text>
</comment>
<evidence type="ECO:0000313" key="3">
    <source>
        <dbReference type="EMBL" id="KIA62095.1"/>
    </source>
</evidence>
<feature type="region of interest" description="Disordered" evidence="1">
    <location>
        <begin position="187"/>
        <end position="225"/>
    </location>
</feature>
<feature type="region of interest" description="Disordered" evidence="1">
    <location>
        <begin position="58"/>
        <end position="103"/>
    </location>
</feature>
<evidence type="ECO:0000256" key="1">
    <source>
        <dbReference type="SAM" id="MobiDB-lite"/>
    </source>
</evidence>
<evidence type="ECO:0000313" key="4">
    <source>
        <dbReference type="Proteomes" id="UP000031364"/>
    </source>
</evidence>
<reference evidence="3 4" key="1">
    <citation type="journal article" date="2014" name="Int. J. Syst. Evol. Microbiol.">
        <title>Nocardia vulneris sp. nov., isolated from wounds of human patients in North America.</title>
        <authorList>
            <person name="Lasker B.A."/>
            <person name="Bell M."/>
            <person name="Klenk H.P."/>
            <person name="Sproer C."/>
            <person name="Schumann C."/>
            <person name="Schumann P."/>
            <person name="Brown J.M."/>
        </authorList>
    </citation>
    <scope>NUCLEOTIDE SEQUENCE [LARGE SCALE GENOMIC DNA]</scope>
    <source>
        <strain evidence="3 4">W9851</strain>
    </source>
</reference>
<accession>A0ABR4Z9T5</accession>
<dbReference type="CDD" id="cd00093">
    <property type="entry name" value="HTH_XRE"/>
    <property type="match status" value="1"/>
</dbReference>
<feature type="compositionally biased region" description="Basic and acidic residues" evidence="1">
    <location>
        <begin position="79"/>
        <end position="94"/>
    </location>
</feature>
<evidence type="ECO:0000259" key="2">
    <source>
        <dbReference type="PROSITE" id="PS50943"/>
    </source>
</evidence>
<feature type="region of interest" description="Disordered" evidence="1">
    <location>
        <begin position="245"/>
        <end position="271"/>
    </location>
</feature>
<name>A0ABR4Z9T5_9NOCA</name>
<dbReference type="InterPro" id="IPR010982">
    <property type="entry name" value="Lambda_DNA-bd_dom_sf"/>
</dbReference>
<dbReference type="Proteomes" id="UP000031364">
    <property type="component" value="Unassembled WGS sequence"/>
</dbReference>
<feature type="domain" description="HTH cro/C1-type" evidence="2">
    <location>
        <begin position="3"/>
        <end position="51"/>
    </location>
</feature>
<proteinExistence type="predicted"/>
<dbReference type="PROSITE" id="PS50943">
    <property type="entry name" value="HTH_CROC1"/>
    <property type="match status" value="1"/>
</dbReference>
<feature type="compositionally biased region" description="Basic and acidic residues" evidence="1">
    <location>
        <begin position="196"/>
        <end position="210"/>
    </location>
</feature>
<dbReference type="Gene3D" id="1.10.260.40">
    <property type="entry name" value="lambda repressor-like DNA-binding domains"/>
    <property type="match status" value="1"/>
</dbReference>
<sequence>MFEARMTPEQLARKIEVDPKTVQRWITQGRTPYPVHQFAVAVAIGVPERELWPEGYTHHRSQHLQSVPDSSEPRPSTIRIRDGGERGHRDHNGSEARPSVGEPGTVLKSLLREKHWQSHPEFQRAYDKVAQQIEPELVGTAPAKAQFYRWLAGDIQGLPRAHYCRVLEAMFPGKTVEELFAHHTRTPIGPAGEIPVQHDHERVSSRDRVEGVPAAERPRPVSSAAANARMRELMSWVDLTSPLKERDIHADRERPQDHRTYSRGSGVERTR</sequence>
<keyword evidence="4" id="KW-1185">Reference proteome</keyword>
<dbReference type="EMBL" id="JNFP01000036">
    <property type="protein sequence ID" value="KIA62095.1"/>
    <property type="molecule type" value="Genomic_DNA"/>
</dbReference>